<proteinExistence type="predicted"/>
<dbReference type="Gene3D" id="3.10.180.10">
    <property type="entry name" value="2,3-Dihydroxybiphenyl 1,2-Dioxygenase, domain 1"/>
    <property type="match status" value="1"/>
</dbReference>
<evidence type="ECO:0000259" key="1">
    <source>
        <dbReference type="PROSITE" id="PS51819"/>
    </source>
</evidence>
<dbReference type="InterPro" id="IPR029068">
    <property type="entry name" value="Glyas_Bleomycin-R_OHBP_Dase"/>
</dbReference>
<evidence type="ECO:0000313" key="2">
    <source>
        <dbReference type="EMBL" id="SCL50930.1"/>
    </source>
</evidence>
<dbReference type="AlphaFoldDB" id="A0A1C6UA11"/>
<keyword evidence="3" id="KW-1185">Reference proteome</keyword>
<gene>
    <name evidence="2" type="ORF">GA0070604_2246</name>
</gene>
<dbReference type="STRING" id="227316.GA0070604_2246"/>
<protein>
    <submittedName>
        <fullName evidence="2">Uncharacterized conserved protein PhnB, glyoxalase superfamily</fullName>
    </submittedName>
</protein>
<dbReference type="PROSITE" id="PS51819">
    <property type="entry name" value="VOC"/>
    <property type="match status" value="1"/>
</dbReference>
<feature type="domain" description="VOC" evidence="1">
    <location>
        <begin position="27"/>
        <end position="148"/>
    </location>
</feature>
<dbReference type="Proteomes" id="UP000199696">
    <property type="component" value="Unassembled WGS sequence"/>
</dbReference>
<reference evidence="3" key="1">
    <citation type="submission" date="2016-06" db="EMBL/GenBank/DDBJ databases">
        <authorList>
            <person name="Varghese N."/>
            <person name="Submissions Spin"/>
        </authorList>
    </citation>
    <scope>NUCLEOTIDE SEQUENCE [LARGE SCALE GENOMIC DNA]</scope>
    <source>
        <strain evidence="3">DSM 44814</strain>
    </source>
</reference>
<name>A0A1C6UA11_9ACTN</name>
<dbReference type="InterPro" id="IPR004360">
    <property type="entry name" value="Glyas_Fos-R_dOase_dom"/>
</dbReference>
<dbReference type="Pfam" id="PF00903">
    <property type="entry name" value="Glyoxalase"/>
    <property type="match status" value="1"/>
</dbReference>
<sequence length="158" mass="17132">MTRTTTTRAAAPTATGVIESTGADRMRITESAISLNVPDVQASASWVQQHLGFTEVMAADGFRSLTHPEAGFNLIYLRAGLPTFKPASAAGRADGLLVVFTVDDIDADYARLRREGAEIVTPIETEPWGERYFQMADPNGVIYQLVQWVSPPDPQHAG</sequence>
<organism evidence="2 3">
    <name type="scientific">Micromonospora eburnea</name>
    <dbReference type="NCBI Taxonomy" id="227316"/>
    <lineage>
        <taxon>Bacteria</taxon>
        <taxon>Bacillati</taxon>
        <taxon>Actinomycetota</taxon>
        <taxon>Actinomycetes</taxon>
        <taxon>Micromonosporales</taxon>
        <taxon>Micromonosporaceae</taxon>
        <taxon>Micromonospora</taxon>
    </lineage>
</organism>
<dbReference type="RefSeq" id="WP_244161839.1">
    <property type="nucleotide sequence ID" value="NZ_FMHY01000002.1"/>
</dbReference>
<dbReference type="InterPro" id="IPR037523">
    <property type="entry name" value="VOC_core"/>
</dbReference>
<dbReference type="EMBL" id="FMHY01000002">
    <property type="protein sequence ID" value="SCL50930.1"/>
    <property type="molecule type" value="Genomic_DNA"/>
</dbReference>
<dbReference type="SUPFAM" id="SSF54593">
    <property type="entry name" value="Glyoxalase/Bleomycin resistance protein/Dihydroxybiphenyl dioxygenase"/>
    <property type="match status" value="1"/>
</dbReference>
<accession>A0A1C6UA11</accession>
<evidence type="ECO:0000313" key="3">
    <source>
        <dbReference type="Proteomes" id="UP000199696"/>
    </source>
</evidence>